<evidence type="ECO:0000256" key="2">
    <source>
        <dbReference type="SAM" id="SignalP"/>
    </source>
</evidence>
<feature type="compositionally biased region" description="Basic and acidic residues" evidence="1">
    <location>
        <begin position="180"/>
        <end position="189"/>
    </location>
</feature>
<feature type="region of interest" description="Disordered" evidence="1">
    <location>
        <begin position="22"/>
        <end position="52"/>
    </location>
</feature>
<dbReference type="Proteomes" id="UP000789572">
    <property type="component" value="Unassembled WGS sequence"/>
</dbReference>
<feature type="compositionally biased region" description="Polar residues" evidence="1">
    <location>
        <begin position="196"/>
        <end position="211"/>
    </location>
</feature>
<comment type="caution">
    <text evidence="4">The sequence shown here is derived from an EMBL/GenBank/DDBJ whole genome shotgun (WGS) entry which is preliminary data.</text>
</comment>
<feature type="compositionally biased region" description="Polar residues" evidence="1">
    <location>
        <begin position="248"/>
        <end position="266"/>
    </location>
</feature>
<name>A0A9N8Z2B5_9GLOM</name>
<evidence type="ECO:0000256" key="1">
    <source>
        <dbReference type="SAM" id="MobiDB-lite"/>
    </source>
</evidence>
<feature type="compositionally biased region" description="Polar residues" evidence="1">
    <location>
        <begin position="142"/>
        <end position="153"/>
    </location>
</feature>
<keyword evidence="2" id="KW-0732">Signal</keyword>
<dbReference type="EMBL" id="CAJVPJ010000051">
    <property type="protein sequence ID" value="CAG8466948.1"/>
    <property type="molecule type" value="Genomic_DNA"/>
</dbReference>
<gene>
    <name evidence="4" type="ORF">POCULU_LOCUS844</name>
</gene>
<organism evidence="4 5">
    <name type="scientific">Paraglomus occultum</name>
    <dbReference type="NCBI Taxonomy" id="144539"/>
    <lineage>
        <taxon>Eukaryota</taxon>
        <taxon>Fungi</taxon>
        <taxon>Fungi incertae sedis</taxon>
        <taxon>Mucoromycota</taxon>
        <taxon>Glomeromycotina</taxon>
        <taxon>Glomeromycetes</taxon>
        <taxon>Paraglomerales</taxon>
        <taxon>Paraglomeraceae</taxon>
        <taxon>Paraglomus</taxon>
    </lineage>
</organism>
<protein>
    <submittedName>
        <fullName evidence="4">6610_t:CDS:1</fullName>
    </submittedName>
</protein>
<accession>A0A9N8Z2B5</accession>
<dbReference type="PROSITE" id="PS00028">
    <property type="entry name" value="ZINC_FINGER_C2H2_1"/>
    <property type="match status" value="1"/>
</dbReference>
<feature type="signal peptide" evidence="2">
    <location>
        <begin position="1"/>
        <end position="16"/>
    </location>
</feature>
<feature type="region of interest" description="Disordered" evidence="1">
    <location>
        <begin position="366"/>
        <end position="385"/>
    </location>
</feature>
<feature type="region of interest" description="Disordered" evidence="1">
    <location>
        <begin position="139"/>
        <end position="304"/>
    </location>
</feature>
<feature type="compositionally biased region" description="Low complexity" evidence="1">
    <location>
        <begin position="282"/>
        <end position="303"/>
    </location>
</feature>
<sequence>MTLLLFLFGLLVERRMENLPRRRSKRPATVAARSITERSSDNEESSSDPIDSRPAENIIKAVEYAPCKTTIIDTITTDDDISRCVGYKANIYDTSLVVCTWNGCNRYFTIWNKFVYHRTREHNTTDLAKNIWVFGNIKKGESGNSASGETSGSGKDGLTGKGATVSSEDKNTGESSTMDNGEKLEEAAPKTKKVRQNTGPLPEMNSQNDAASGSKRLREQESEEQNQRQTSSSPTSSSYSNVQQNSQKTQYNNTSQSRTHSLQQQEKQPHTIPERPRHQRSSRQGLSQSQANKLASSSASSNSHPVYSLAYDATEPRYYTTLMIPPAGYGIGPYGEIHPPPPRYDGYGEMAYSGFYNGPGAGNGHRRFMGSMGSMGSQQPPRRGR</sequence>
<feature type="compositionally biased region" description="Low complexity" evidence="1">
    <location>
        <begin position="227"/>
        <end position="247"/>
    </location>
</feature>
<dbReference type="InterPro" id="IPR013087">
    <property type="entry name" value="Znf_C2H2_type"/>
</dbReference>
<proteinExistence type="predicted"/>
<feature type="compositionally biased region" description="Polar residues" evidence="1">
    <location>
        <begin position="374"/>
        <end position="385"/>
    </location>
</feature>
<keyword evidence="5" id="KW-1185">Reference proteome</keyword>
<dbReference type="AlphaFoldDB" id="A0A9N8Z2B5"/>
<reference evidence="4" key="1">
    <citation type="submission" date="2021-06" db="EMBL/GenBank/DDBJ databases">
        <authorList>
            <person name="Kallberg Y."/>
            <person name="Tangrot J."/>
            <person name="Rosling A."/>
        </authorList>
    </citation>
    <scope>NUCLEOTIDE SEQUENCE</scope>
    <source>
        <strain evidence="4">IA702</strain>
    </source>
</reference>
<evidence type="ECO:0000313" key="5">
    <source>
        <dbReference type="Proteomes" id="UP000789572"/>
    </source>
</evidence>
<feature type="compositionally biased region" description="Basic and acidic residues" evidence="1">
    <location>
        <begin position="267"/>
        <end position="276"/>
    </location>
</feature>
<dbReference type="OrthoDB" id="3222551at2759"/>
<evidence type="ECO:0000259" key="3">
    <source>
        <dbReference type="PROSITE" id="PS00028"/>
    </source>
</evidence>
<evidence type="ECO:0000313" key="4">
    <source>
        <dbReference type="EMBL" id="CAG8466948.1"/>
    </source>
</evidence>
<feature type="domain" description="C2H2-type" evidence="3">
    <location>
        <begin position="99"/>
        <end position="122"/>
    </location>
</feature>
<feature type="chain" id="PRO_5040387872" evidence="2">
    <location>
        <begin position="17"/>
        <end position="385"/>
    </location>
</feature>